<evidence type="ECO:0000256" key="5">
    <source>
        <dbReference type="SAM" id="SignalP"/>
    </source>
</evidence>
<dbReference type="AlphaFoldDB" id="A0A1M5IDJ3"/>
<dbReference type="GO" id="GO:0046872">
    <property type="term" value="F:metal ion binding"/>
    <property type="evidence" value="ECO:0007669"/>
    <property type="project" value="UniProtKB-KW"/>
</dbReference>
<dbReference type="Proteomes" id="UP000184532">
    <property type="component" value="Unassembled WGS sequence"/>
</dbReference>
<protein>
    <submittedName>
        <fullName evidence="6">Molybdate transport system substrate-binding protein</fullName>
    </submittedName>
</protein>
<organism evidence="6 7">
    <name type="scientific">Flagellimonas flava</name>
    <dbReference type="NCBI Taxonomy" id="570519"/>
    <lineage>
        <taxon>Bacteria</taxon>
        <taxon>Pseudomonadati</taxon>
        <taxon>Bacteroidota</taxon>
        <taxon>Flavobacteriia</taxon>
        <taxon>Flavobacteriales</taxon>
        <taxon>Flavobacteriaceae</taxon>
        <taxon>Flagellimonas</taxon>
    </lineage>
</organism>
<dbReference type="Gene3D" id="3.40.190.10">
    <property type="entry name" value="Periplasmic binding protein-like II"/>
    <property type="match status" value="2"/>
</dbReference>
<reference evidence="7" key="1">
    <citation type="submission" date="2016-11" db="EMBL/GenBank/DDBJ databases">
        <authorList>
            <person name="Varghese N."/>
            <person name="Submissions S."/>
        </authorList>
    </citation>
    <scope>NUCLEOTIDE SEQUENCE [LARGE SCALE GENOMIC DNA]</scope>
    <source>
        <strain evidence="7">DSM 22638</strain>
    </source>
</reference>
<name>A0A1M5IDJ3_9FLAO</name>
<feature type="chain" id="PRO_5012251597" evidence="5">
    <location>
        <begin position="24"/>
        <end position="252"/>
    </location>
</feature>
<dbReference type="PANTHER" id="PTHR30632:SF14">
    <property type="entry name" value="TUNGSTATE_MOLYBDATE_CHROMATE-BINDING PROTEIN MODA"/>
    <property type="match status" value="1"/>
</dbReference>
<keyword evidence="3 5" id="KW-0732">Signal</keyword>
<dbReference type="PANTHER" id="PTHR30632">
    <property type="entry name" value="MOLYBDATE-BINDING PERIPLASMIC PROTEIN"/>
    <property type="match status" value="1"/>
</dbReference>
<evidence type="ECO:0000256" key="3">
    <source>
        <dbReference type="ARBA" id="ARBA00022729"/>
    </source>
</evidence>
<dbReference type="GO" id="GO:0030973">
    <property type="term" value="F:molybdate ion binding"/>
    <property type="evidence" value="ECO:0007669"/>
    <property type="project" value="InterPro"/>
</dbReference>
<dbReference type="CDD" id="cd13539">
    <property type="entry name" value="PBP2_AvModA"/>
    <property type="match status" value="1"/>
</dbReference>
<evidence type="ECO:0000256" key="1">
    <source>
        <dbReference type="ARBA" id="ARBA00009175"/>
    </source>
</evidence>
<keyword evidence="7" id="KW-1185">Reference proteome</keyword>
<dbReference type="GO" id="GO:0015689">
    <property type="term" value="P:molybdate ion transport"/>
    <property type="evidence" value="ECO:0007669"/>
    <property type="project" value="InterPro"/>
</dbReference>
<comment type="similarity">
    <text evidence="1">Belongs to the bacterial solute-binding protein ModA family.</text>
</comment>
<evidence type="ECO:0000256" key="4">
    <source>
        <dbReference type="PIRSR" id="PIRSR004846-1"/>
    </source>
</evidence>
<dbReference type="InterPro" id="IPR005950">
    <property type="entry name" value="ModA"/>
</dbReference>
<feature type="binding site" evidence="4">
    <location>
        <position position="166"/>
    </location>
    <ligand>
        <name>molybdate</name>
        <dbReference type="ChEBI" id="CHEBI:36264"/>
    </ligand>
</feature>
<evidence type="ECO:0000313" key="7">
    <source>
        <dbReference type="Proteomes" id="UP000184532"/>
    </source>
</evidence>
<evidence type="ECO:0000313" key="6">
    <source>
        <dbReference type="EMBL" id="SHG25980.1"/>
    </source>
</evidence>
<proteinExistence type="inferred from homology"/>
<dbReference type="Pfam" id="PF13531">
    <property type="entry name" value="SBP_bac_11"/>
    <property type="match status" value="1"/>
</dbReference>
<keyword evidence="4" id="KW-0500">Molybdenum</keyword>
<evidence type="ECO:0000256" key="2">
    <source>
        <dbReference type="ARBA" id="ARBA00022723"/>
    </source>
</evidence>
<dbReference type="InterPro" id="IPR050682">
    <property type="entry name" value="ModA/WtpA"/>
</dbReference>
<keyword evidence="2 4" id="KW-0479">Metal-binding</keyword>
<dbReference type="STRING" id="570519.SAMN04488116_0615"/>
<dbReference type="RefSeq" id="WP_245812763.1">
    <property type="nucleotide sequence ID" value="NZ_FQWL01000001.1"/>
</dbReference>
<gene>
    <name evidence="6" type="ORF">SAMN04488116_0615</name>
</gene>
<dbReference type="EMBL" id="FQWL01000001">
    <property type="protein sequence ID" value="SHG25980.1"/>
    <property type="molecule type" value="Genomic_DNA"/>
</dbReference>
<dbReference type="NCBIfam" id="TIGR01256">
    <property type="entry name" value="modA"/>
    <property type="match status" value="1"/>
</dbReference>
<dbReference type="PIRSF" id="PIRSF004846">
    <property type="entry name" value="ModA"/>
    <property type="match status" value="1"/>
</dbReference>
<dbReference type="SUPFAM" id="SSF53850">
    <property type="entry name" value="Periplasmic binding protein-like II"/>
    <property type="match status" value="1"/>
</dbReference>
<sequence>MKFRRFSVSLLLLAVLACRPSTEVKLTIAVAANMQYAISEIVEAFTNKTEIQCNLIIGSSGKLTAQIKEGAPYDVFLSANMKYPMELFDDGLTTAPPKVYANGGLVLWTQSDQIVPSLTSLTNKDVKHIALANPEIAPYGRASIQVLRNLDLHDTLVEKLVYAESISQTNQFISTGVAQIGFTAKSVVLSPDLKGKGKWKTLDPKYYDPVQQGIVLTRRNENRDNSPQRFFDFIFSEEARKILEKYGYSMDE</sequence>
<dbReference type="InterPro" id="IPR044084">
    <property type="entry name" value="AvModA-like_subst-bd"/>
</dbReference>
<feature type="binding site" evidence="4">
    <location>
        <position position="60"/>
    </location>
    <ligand>
        <name>molybdate</name>
        <dbReference type="ChEBI" id="CHEBI:36264"/>
    </ligand>
</feature>
<feature type="signal peptide" evidence="5">
    <location>
        <begin position="1"/>
        <end position="23"/>
    </location>
</feature>
<accession>A0A1M5IDJ3</accession>
<dbReference type="PROSITE" id="PS51257">
    <property type="entry name" value="PROKAR_LIPOPROTEIN"/>
    <property type="match status" value="1"/>
</dbReference>